<keyword evidence="2" id="KW-0521">NADP</keyword>
<organism evidence="7 8">
    <name type="scientific">Wallemia hederae</name>
    <dbReference type="NCBI Taxonomy" id="1540922"/>
    <lineage>
        <taxon>Eukaryota</taxon>
        <taxon>Fungi</taxon>
        <taxon>Dikarya</taxon>
        <taxon>Basidiomycota</taxon>
        <taxon>Wallemiomycotina</taxon>
        <taxon>Wallemiomycetes</taxon>
        <taxon>Wallemiales</taxon>
        <taxon>Wallemiaceae</taxon>
        <taxon>Wallemia</taxon>
    </lineage>
</organism>
<name>A0A4V4LSU1_9BASI</name>
<dbReference type="Proteomes" id="UP000310189">
    <property type="component" value="Unassembled WGS sequence"/>
</dbReference>
<keyword evidence="4" id="KW-0560">Oxidoreductase</keyword>
<evidence type="ECO:0000313" key="8">
    <source>
        <dbReference type="Proteomes" id="UP000310189"/>
    </source>
</evidence>
<dbReference type="SUPFAM" id="SSF51735">
    <property type="entry name" value="NAD(P)-binding Rossmann-fold domains"/>
    <property type="match status" value="1"/>
</dbReference>
<evidence type="ECO:0000256" key="5">
    <source>
        <dbReference type="ARBA" id="ARBA00023098"/>
    </source>
</evidence>
<comment type="caution">
    <text evidence="7">The sequence shown here is derived from an EMBL/GenBank/DDBJ whole genome shotgun (WGS) entry which is preliminary data.</text>
</comment>
<dbReference type="GO" id="GO:0005811">
    <property type="term" value="C:lipid droplet"/>
    <property type="evidence" value="ECO:0007669"/>
    <property type="project" value="TreeGrafter"/>
</dbReference>
<dbReference type="PANTHER" id="PTHR43647">
    <property type="entry name" value="DEHYDROGENASE"/>
    <property type="match status" value="1"/>
</dbReference>
<dbReference type="GO" id="GO:0000253">
    <property type="term" value="F:3-beta-hydroxysteroid 3-dehydrogenase (NADP+) activity"/>
    <property type="evidence" value="ECO:0007669"/>
    <property type="project" value="TreeGrafter"/>
</dbReference>
<dbReference type="PANTHER" id="PTHR43647:SF1">
    <property type="entry name" value="3-KETO-STEROID REDUCTASE ERG27"/>
    <property type="match status" value="1"/>
</dbReference>
<dbReference type="OrthoDB" id="331544at2759"/>
<accession>A0A4V4LSU1</accession>
<comment type="similarity">
    <text evidence="6">Belongs to the short-chain dehydrogenases/reductases (SDR) family. ERG27 subfamily.</text>
</comment>
<dbReference type="InterPro" id="IPR051593">
    <property type="entry name" value="Ergosterol_Biosynth_ERG27"/>
</dbReference>
<dbReference type="GO" id="GO:0006694">
    <property type="term" value="P:steroid biosynthetic process"/>
    <property type="evidence" value="ECO:0007669"/>
    <property type="project" value="UniProtKB-KW"/>
</dbReference>
<protein>
    <recommendedName>
        <fullName evidence="9">NAD(P)-binding protein</fullName>
    </recommendedName>
</protein>
<evidence type="ECO:0000256" key="4">
    <source>
        <dbReference type="ARBA" id="ARBA00023002"/>
    </source>
</evidence>
<dbReference type="GO" id="GO:0005789">
    <property type="term" value="C:endoplasmic reticulum membrane"/>
    <property type="evidence" value="ECO:0007669"/>
    <property type="project" value="TreeGrafter"/>
</dbReference>
<evidence type="ECO:0008006" key="9">
    <source>
        <dbReference type="Google" id="ProtNLM"/>
    </source>
</evidence>
<reference evidence="7 8" key="1">
    <citation type="submission" date="2019-03" db="EMBL/GenBank/DDBJ databases">
        <title>Sequencing 23 genomes of Wallemia ichthyophaga.</title>
        <authorList>
            <person name="Gostincar C."/>
        </authorList>
    </citation>
    <scope>NUCLEOTIDE SEQUENCE [LARGE SCALE GENOMIC DNA]</scope>
    <source>
        <strain evidence="7 8">EXF-5753</strain>
    </source>
</reference>
<evidence type="ECO:0000313" key="7">
    <source>
        <dbReference type="EMBL" id="TIA87523.1"/>
    </source>
</evidence>
<evidence type="ECO:0000256" key="6">
    <source>
        <dbReference type="ARBA" id="ARBA00023593"/>
    </source>
</evidence>
<dbReference type="InterPro" id="IPR036291">
    <property type="entry name" value="NAD(P)-bd_dom_sf"/>
</dbReference>
<dbReference type="AlphaFoldDB" id="A0A4V4LSU1"/>
<dbReference type="Gene3D" id="3.40.50.720">
    <property type="entry name" value="NAD(P)-binding Rossmann-like Domain"/>
    <property type="match status" value="1"/>
</dbReference>
<keyword evidence="5" id="KW-0443">Lipid metabolism</keyword>
<evidence type="ECO:0000256" key="3">
    <source>
        <dbReference type="ARBA" id="ARBA00022955"/>
    </source>
</evidence>
<dbReference type="EMBL" id="SPNW01000053">
    <property type="protein sequence ID" value="TIA87523.1"/>
    <property type="molecule type" value="Genomic_DNA"/>
</dbReference>
<evidence type="ECO:0000256" key="1">
    <source>
        <dbReference type="ARBA" id="ARBA00022516"/>
    </source>
</evidence>
<keyword evidence="1" id="KW-0444">Lipid biosynthesis</keyword>
<keyword evidence="8" id="KW-1185">Reference proteome</keyword>
<evidence type="ECO:0000256" key="2">
    <source>
        <dbReference type="ARBA" id="ARBA00022857"/>
    </source>
</evidence>
<sequence length="368" mass="41053">MPRDDRVNVIVTGANSGVGFGICQRLISQLVSTSPSDIEDDKLSQLHSQAKQRGIRIILACRSKQRAENAISSLTTYLHSLRNQSQIDICLQYENCDLSTVQSCKAFAETIKRGHSRIASIICNAGGGTFTGIDWIGATLQILSHPIDGVTYPNYKLQSHGSTSADHLGWVFQMNVFGHFVIVQELIPLLEAESIVQPTSILWMSSLEAAKCGYDKDADFDLVKNKRSYEASKYLTEGIAIALDESLHKQGKNVRSIIVHPGVVWSSIFYEHLGAILDLLMAVAFYLARWIGSPHHPISAFLGALSTTYALFNLERVHRDATQRYGTCCDRFGNAYIVKQQPVIEEEKDMMAYARDVLAKCDELYRRF</sequence>
<gene>
    <name evidence="7" type="ORF">E3P99_03109</name>
</gene>
<dbReference type="GO" id="GO:0005741">
    <property type="term" value="C:mitochondrial outer membrane"/>
    <property type="evidence" value="ECO:0007669"/>
    <property type="project" value="TreeGrafter"/>
</dbReference>
<keyword evidence="3" id="KW-0752">Steroid biosynthesis</keyword>
<proteinExistence type="inferred from homology"/>